<comment type="caution">
    <text evidence="2">The sequence shown here is derived from an EMBL/GenBank/DDBJ whole genome shotgun (WGS) entry which is preliminary data.</text>
</comment>
<name>A0A934WA25_9BURK</name>
<dbReference type="EMBL" id="JAEPBG010000037">
    <property type="protein sequence ID" value="MBK4739093.1"/>
    <property type="molecule type" value="Genomic_DNA"/>
</dbReference>
<organism evidence="2 3">
    <name type="scientific">Noviherbaspirillum pedocola</name>
    <dbReference type="NCBI Taxonomy" id="2801341"/>
    <lineage>
        <taxon>Bacteria</taxon>
        <taxon>Pseudomonadati</taxon>
        <taxon>Pseudomonadota</taxon>
        <taxon>Betaproteobacteria</taxon>
        <taxon>Burkholderiales</taxon>
        <taxon>Oxalobacteraceae</taxon>
        <taxon>Noviherbaspirillum</taxon>
    </lineage>
</organism>
<dbReference type="InterPro" id="IPR037165">
    <property type="entry name" value="AldOxase/xan_DH_Mopterin-bd_sf"/>
</dbReference>
<dbReference type="SMART" id="SM01008">
    <property type="entry name" value="Ald_Xan_dh_C"/>
    <property type="match status" value="1"/>
</dbReference>
<dbReference type="Gene3D" id="3.30.365.10">
    <property type="entry name" value="Aldehyde oxidase/xanthine dehydrogenase, molybdopterin binding domain"/>
    <property type="match status" value="4"/>
</dbReference>
<reference evidence="2" key="1">
    <citation type="submission" date="2021-01" db="EMBL/GenBank/DDBJ databases">
        <title>Genome sequence of strain Noviherbaspirillum sp. DKR-6.</title>
        <authorList>
            <person name="Chaudhary D.K."/>
        </authorList>
    </citation>
    <scope>NUCLEOTIDE SEQUENCE</scope>
    <source>
        <strain evidence="2">DKR-6</strain>
    </source>
</reference>
<dbReference type="PIRSF" id="PIRSF036389">
    <property type="entry name" value="IOR_B"/>
    <property type="match status" value="1"/>
</dbReference>
<dbReference type="InterPro" id="IPR046867">
    <property type="entry name" value="AldOxase/xan_DH_MoCoBD2"/>
</dbReference>
<dbReference type="Pfam" id="PF20256">
    <property type="entry name" value="MoCoBD_2"/>
    <property type="match status" value="2"/>
</dbReference>
<evidence type="ECO:0000313" key="2">
    <source>
        <dbReference type="EMBL" id="MBK4739093.1"/>
    </source>
</evidence>
<dbReference type="PANTHER" id="PTHR47495:SF2">
    <property type="entry name" value="ALDEHYDE DEHYDROGENASE"/>
    <property type="match status" value="1"/>
</dbReference>
<protein>
    <submittedName>
        <fullName evidence="2">Xanthine dehydrogenase family protein molybdopterin-binding subunit</fullName>
    </submittedName>
</protein>
<dbReference type="Pfam" id="PF02738">
    <property type="entry name" value="MoCoBD_1"/>
    <property type="match status" value="1"/>
</dbReference>
<sequence length="750" mass="79972">MDKHDNGLDGATGLQSPARRKWLGAGAALGGSLLIGVHLPTRAEDRARNEKPPETAVGHAATTISNQAPGLAHNAFIRIDRDNTVTLIIHKVEMGQGTFTSMPMLLAEELEVDLARVKLEQAPADNNLYSDPLLGGQVTGGSTSVRGAWEPLRQAGAKARTVLIAAAAQRWKVDPASCMARDGAVIHGASGRKLSYGELVDVASQLPLPEQVALKPASQFRLIGKPMKRLDSAAKVDGSAQFGIDVRLPGMLIATVAACPVPGGRLKSVDEAKAMAVPGVKRVLKIDGAVAVLGEHMWAAKQGLAAAAPTWDEGANANLTTAMIVDDMAAASKSKPGAVARNDGNAQQAIAGGKRKIEAVYEAPFLAHATMEPMNCTVRVSKDRCDLWLGTQVPTIAQGAAAKLTGLPDERVQVHNHYIGGGFGRRLEADAVIQAVQFAKQMPDVPIKIVWTREEDVQHDMYRPYYYDRLAAALDEKGMPVAWSHKITGSSIMARFAPPLVKDGVDPDAVEGAKDVPYRIENVHVEYLRHEPPLPTAFWRGVGPTHNIFVVESFIDELAAAAGQDPVSYRRSLLDDGSRISRVLSLAADKAGWGKPLAKVEGRRVGRGISTQFAFGSYLAQVAEVSVGADGDVRVHRVVCAIDCGQVVNPDTVVAQIESGVNFGITAALWNEITVDKGRVQQSNFSDYRMMRINEAPKIEVHIVQSNDKPGGIGEPGTSATAPALTNAIFAATGQRIRKLPVGERLKKGA</sequence>
<evidence type="ECO:0000313" key="3">
    <source>
        <dbReference type="Proteomes" id="UP000622890"/>
    </source>
</evidence>
<feature type="domain" description="Aldehyde oxidase/xanthine dehydrogenase a/b hammerhead" evidence="1">
    <location>
        <begin position="237"/>
        <end position="315"/>
    </location>
</feature>
<dbReference type="InterPro" id="IPR000674">
    <property type="entry name" value="Ald_Oxase/Xan_DH_a/b"/>
</dbReference>
<keyword evidence="3" id="KW-1185">Reference proteome</keyword>
<dbReference type="InterPro" id="IPR008274">
    <property type="entry name" value="AldOxase/xan_DH_MoCoBD1"/>
</dbReference>
<dbReference type="InterPro" id="IPR052516">
    <property type="entry name" value="N-heterocyclic_Hydroxylase"/>
</dbReference>
<dbReference type="Proteomes" id="UP000622890">
    <property type="component" value="Unassembled WGS sequence"/>
</dbReference>
<proteinExistence type="predicted"/>
<dbReference type="PANTHER" id="PTHR47495">
    <property type="entry name" value="ALDEHYDE DEHYDROGENASE"/>
    <property type="match status" value="1"/>
</dbReference>
<dbReference type="AlphaFoldDB" id="A0A934WA25"/>
<evidence type="ECO:0000259" key="1">
    <source>
        <dbReference type="SMART" id="SM01008"/>
    </source>
</evidence>
<dbReference type="GO" id="GO:0016491">
    <property type="term" value="F:oxidoreductase activity"/>
    <property type="evidence" value="ECO:0007669"/>
    <property type="project" value="InterPro"/>
</dbReference>
<dbReference type="InterPro" id="IPR012368">
    <property type="entry name" value="OxRdtase_Mopterin-bd_su_IorB"/>
</dbReference>
<dbReference type="SUPFAM" id="SSF56003">
    <property type="entry name" value="Molybdenum cofactor-binding domain"/>
    <property type="match status" value="2"/>
</dbReference>
<accession>A0A934WA25</accession>
<gene>
    <name evidence="2" type="ORF">JJB74_31205</name>
</gene>
<dbReference type="Gene3D" id="3.90.1170.50">
    <property type="entry name" value="Aldehyde oxidase/xanthine dehydrogenase, a/b hammerhead"/>
    <property type="match status" value="1"/>
</dbReference>